<feature type="coiled-coil region" evidence="7">
    <location>
        <begin position="895"/>
        <end position="1303"/>
    </location>
</feature>
<evidence type="ECO:0000256" key="7">
    <source>
        <dbReference type="SAM" id="Coils"/>
    </source>
</evidence>
<evidence type="ECO:0000313" key="10">
    <source>
        <dbReference type="EMBL" id="KAF7388023.1"/>
    </source>
</evidence>
<dbReference type="InterPro" id="IPR000938">
    <property type="entry name" value="CAP-Gly_domain"/>
</dbReference>
<dbReference type="GO" id="GO:0031122">
    <property type="term" value="P:cytoplasmic microtubule organization"/>
    <property type="evidence" value="ECO:0007669"/>
    <property type="project" value="TreeGrafter"/>
</dbReference>
<keyword evidence="4" id="KW-0677">Repeat</keyword>
<dbReference type="PROSITE" id="PS50245">
    <property type="entry name" value="CAP_GLY_2"/>
    <property type="match status" value="1"/>
</dbReference>
<feature type="compositionally biased region" description="Pro residues" evidence="8">
    <location>
        <begin position="21"/>
        <end position="33"/>
    </location>
</feature>
<proteinExistence type="predicted"/>
<dbReference type="GO" id="GO:0035371">
    <property type="term" value="C:microtubule plus-end"/>
    <property type="evidence" value="ECO:0007669"/>
    <property type="project" value="TreeGrafter"/>
</dbReference>
<dbReference type="PANTHER" id="PTHR18916">
    <property type="entry name" value="DYNACTIN 1-RELATED MICROTUBULE-BINDING"/>
    <property type="match status" value="1"/>
</dbReference>
<dbReference type="GO" id="GO:0005634">
    <property type="term" value="C:nucleus"/>
    <property type="evidence" value="ECO:0007669"/>
    <property type="project" value="TreeGrafter"/>
</dbReference>
<organism evidence="10 11">
    <name type="scientific">Vespula vulgaris</name>
    <name type="common">Yellow jacket</name>
    <name type="synonym">Wasp</name>
    <dbReference type="NCBI Taxonomy" id="7454"/>
    <lineage>
        <taxon>Eukaryota</taxon>
        <taxon>Metazoa</taxon>
        <taxon>Ecdysozoa</taxon>
        <taxon>Arthropoda</taxon>
        <taxon>Hexapoda</taxon>
        <taxon>Insecta</taxon>
        <taxon>Pterygota</taxon>
        <taxon>Neoptera</taxon>
        <taxon>Endopterygota</taxon>
        <taxon>Hymenoptera</taxon>
        <taxon>Apocrita</taxon>
        <taxon>Aculeata</taxon>
        <taxon>Vespoidea</taxon>
        <taxon>Vespidae</taxon>
        <taxon>Vespinae</taxon>
        <taxon>Vespula</taxon>
    </lineage>
</organism>
<name>A0A834MYV6_VESVU</name>
<dbReference type="PANTHER" id="PTHR18916:SF93">
    <property type="entry name" value="RESTIN HOMOLOG"/>
    <property type="match status" value="1"/>
</dbReference>
<gene>
    <name evidence="10" type="ORF">HZH66_010790</name>
</gene>
<dbReference type="InterPro" id="IPR032108">
    <property type="entry name" value="CLIP1_ZNF"/>
</dbReference>
<evidence type="ECO:0000313" key="11">
    <source>
        <dbReference type="Proteomes" id="UP000614350"/>
    </source>
</evidence>
<dbReference type="PROSITE" id="PS00845">
    <property type="entry name" value="CAP_GLY_1"/>
    <property type="match status" value="1"/>
</dbReference>
<feature type="region of interest" description="Disordered" evidence="8">
    <location>
        <begin position="1407"/>
        <end position="1429"/>
    </location>
</feature>
<dbReference type="Gene3D" id="1.10.287.1490">
    <property type="match status" value="1"/>
</dbReference>
<feature type="coiled-coil region" evidence="7">
    <location>
        <begin position="173"/>
        <end position="849"/>
    </location>
</feature>
<reference evidence="10" key="1">
    <citation type="journal article" date="2020" name="G3 (Bethesda)">
        <title>High-Quality Assemblies for Three Invasive Social Wasps from the &lt;i&gt;Vespula&lt;/i&gt; Genus.</title>
        <authorList>
            <person name="Harrop T.W.R."/>
            <person name="Guhlin J."/>
            <person name="McLaughlin G.M."/>
            <person name="Permina E."/>
            <person name="Stockwell P."/>
            <person name="Gilligan J."/>
            <person name="Le Lec M.F."/>
            <person name="Gruber M.A.M."/>
            <person name="Quinn O."/>
            <person name="Lovegrove M."/>
            <person name="Duncan E.J."/>
            <person name="Remnant E.J."/>
            <person name="Van Eeckhoven J."/>
            <person name="Graham B."/>
            <person name="Knapp R.A."/>
            <person name="Langford K.W."/>
            <person name="Kronenberg Z."/>
            <person name="Press M.O."/>
            <person name="Eacker S.M."/>
            <person name="Wilson-Rankin E.E."/>
            <person name="Purcell J."/>
            <person name="Lester P.J."/>
            <person name="Dearden P.K."/>
        </authorList>
    </citation>
    <scope>NUCLEOTIDE SEQUENCE</scope>
    <source>
        <strain evidence="10">Marl-1</strain>
    </source>
</reference>
<comment type="caution">
    <text evidence="10">The sequence shown here is derived from an EMBL/GenBank/DDBJ whole genome shotgun (WGS) entry which is preliminary data.</text>
</comment>
<keyword evidence="11" id="KW-1185">Reference proteome</keyword>
<feature type="region of interest" description="Disordered" evidence="8">
    <location>
        <begin position="145"/>
        <end position="164"/>
    </location>
</feature>
<dbReference type="SMART" id="SM01052">
    <property type="entry name" value="CAP_GLY"/>
    <property type="match status" value="1"/>
</dbReference>
<dbReference type="SUPFAM" id="SSF74924">
    <property type="entry name" value="Cap-Gly domain"/>
    <property type="match status" value="1"/>
</dbReference>
<keyword evidence="2" id="KW-0963">Cytoplasm</keyword>
<accession>A0A834MYV6</accession>
<dbReference type="InterPro" id="IPR036859">
    <property type="entry name" value="CAP-Gly_dom_sf"/>
</dbReference>
<protein>
    <recommendedName>
        <fullName evidence="9">CAP-Gly domain-containing protein</fullName>
    </recommendedName>
</protein>
<evidence type="ECO:0000256" key="3">
    <source>
        <dbReference type="ARBA" id="ARBA00022701"/>
    </source>
</evidence>
<keyword evidence="5 7" id="KW-0175">Coiled coil</keyword>
<dbReference type="Gene3D" id="2.30.30.190">
    <property type="entry name" value="CAP Gly-rich-like domain"/>
    <property type="match status" value="1"/>
</dbReference>
<keyword evidence="6" id="KW-0206">Cytoskeleton</keyword>
<dbReference type="Proteomes" id="UP000614350">
    <property type="component" value="Unassembled WGS sequence"/>
</dbReference>
<feature type="region of interest" description="Disordered" evidence="8">
    <location>
        <begin position="1"/>
        <end position="40"/>
    </location>
</feature>
<dbReference type="GO" id="GO:0005938">
    <property type="term" value="C:cell cortex"/>
    <property type="evidence" value="ECO:0007669"/>
    <property type="project" value="TreeGrafter"/>
</dbReference>
<evidence type="ECO:0000256" key="8">
    <source>
        <dbReference type="SAM" id="MobiDB-lite"/>
    </source>
</evidence>
<evidence type="ECO:0000259" key="9">
    <source>
        <dbReference type="PROSITE" id="PS50245"/>
    </source>
</evidence>
<evidence type="ECO:0000256" key="2">
    <source>
        <dbReference type="ARBA" id="ARBA00022490"/>
    </source>
</evidence>
<dbReference type="Pfam" id="PF16641">
    <property type="entry name" value="CLIP1_ZNF"/>
    <property type="match status" value="2"/>
</dbReference>
<sequence length="1451" mass="167591">MTEAKPSGIRPPSKIGRPCCTIPPRPAIPPPSPKASSGNSMDHLWETHGRKLSEAGLRRGSDTSVVLTEDTDSFIIGDRVWVGGTKPGSIAYIGETQFAPGDWAGVVLDEPIGKNDGSVAGCRYFQCEPKRGIFSRLTRLTRQPLPEASSPIQRTPTTPPDSTRGCLIKSEMLKEKQQEIEFLRRERDLERDRVTKAANQADQAEQSVILMKQEYDKYREEMQKTVLNAETTLKKLLEEKNALAMQLEEERRKCEDLLFRFEEESVNKDDIQVINTVNENRIKALEKQLSEERERVIQLERDSTKLFEAEEELARLRSNASNQDKKEFEDLRNHNENLKETKAELEKQVNEKTVLIEEYLVSMKSLEIKLNEKEKECVLKVEAENDLQKNLERAKEDLQEKLNYIENMREEFETNTSALKKELNEMKKTIEEVNERHATEKQSLISEYEKIVEDKNKQIEMKSQQLATESQKHLENQSNVLENLKAENMKRINELSESFGQQLNVKDTKLKEISTQLNEKISEAQKLTNELSDQQDLYNKKDKELTDTLQKLEELNSQLKAAEDKNVLLSDQLRTREHAAEDTKKIMKEKEKLEEDLSVLRATATDSSAYLEKLNEELKIKDKELMEIRASMTAEIGELKKQFQEEIEEKSKYIEEISLDTSQKSMIINKVEKEISELKSIVESKDEEIKHLVEKNSELQYALTLSEQTKTNLESELRVFESNIENLNQQLTRAEEKLVNVSSQKEKLELDIANLISSSANSSEQLTKYNEELREKEREIDKLQEKVYQRENQLTSAQGRLESTEEELNKNISSLQQLRLETEDVKSELIKEKRQCVELSEKIKEQESKEKDLLGAIETAKATEITLKEKFILRKRYETAEESFKKESSSLRKQLDDVKTELITSQEEMKALQKAKVKLEADQSANRWSIEELTEKLTSETEARSKIESLISVKDSKIKSLENVLSDLRREKETITLNKETIHQDFTNTLNAMENTITDLNKKLVVATGNIETKSNELAVAQAEAEQRKIQISELAKELDSFKDSQIQSNDKLNGLEDKLKEKDNELRKADENKISLESNLKQLEIELKNVQSDVVTKNNLLTELNEKIRNIQDTKEDSIIQLQNKLENDIKAKESVLDISKKRNNELEKEKESLEKLLAKQTADLNANEVTINNLKEQLKTLQDRQEQQTKAEDDSKKEEVKVMLNEIEEMHKQQKNLLITKDSLEKLIKEQDSKIDMLTNTIKSKEKEAEKNTQNLIEKLNIVTTEAAQLKEVQSRLEKENKQITSKLSEATNQLKLSRENIKNNFDAAGGDMNQEMDKDIDVIRLKEENETVKSQIDFLNSVIVDMQRKNETLLCKIEVLEMGVPANEADDYNRSTLEKRNKAPRMFCDICDQFDLHETEDCPRQAQDFSEPEKIIKSPKKPSLERPYCENCETFGHDTRDCDDTETY</sequence>
<dbReference type="Pfam" id="PF01302">
    <property type="entry name" value="CAP_GLY"/>
    <property type="match status" value="1"/>
</dbReference>
<dbReference type="SUPFAM" id="SSF57997">
    <property type="entry name" value="Tropomyosin"/>
    <property type="match status" value="1"/>
</dbReference>
<keyword evidence="3" id="KW-0493">Microtubule</keyword>
<dbReference type="GO" id="GO:0051010">
    <property type="term" value="F:microtubule plus-end binding"/>
    <property type="evidence" value="ECO:0007669"/>
    <property type="project" value="TreeGrafter"/>
</dbReference>
<feature type="compositionally biased region" description="Basic and acidic residues" evidence="8">
    <location>
        <begin position="1414"/>
        <end position="1429"/>
    </location>
</feature>
<evidence type="ECO:0000256" key="5">
    <source>
        <dbReference type="ARBA" id="ARBA00023054"/>
    </source>
</evidence>
<evidence type="ECO:0000256" key="1">
    <source>
        <dbReference type="ARBA" id="ARBA00004245"/>
    </source>
</evidence>
<evidence type="ECO:0000256" key="6">
    <source>
        <dbReference type="ARBA" id="ARBA00023212"/>
    </source>
</evidence>
<feature type="domain" description="CAP-Gly" evidence="9">
    <location>
        <begin position="94"/>
        <end position="136"/>
    </location>
</feature>
<dbReference type="EMBL" id="JACSEA010000012">
    <property type="protein sequence ID" value="KAF7388023.1"/>
    <property type="molecule type" value="Genomic_DNA"/>
</dbReference>
<evidence type="ECO:0000256" key="4">
    <source>
        <dbReference type="ARBA" id="ARBA00022737"/>
    </source>
</evidence>
<comment type="subcellular location">
    <subcellularLocation>
        <location evidence="1">Cytoplasm</location>
        <location evidence="1">Cytoskeleton</location>
    </subcellularLocation>
</comment>